<reference evidence="2 3" key="1">
    <citation type="submission" date="2017-05" db="EMBL/GenBank/DDBJ databases">
        <title>Complete and WGS of Bordetella genogroups.</title>
        <authorList>
            <person name="Spilker T."/>
            <person name="LiPuma J."/>
        </authorList>
    </citation>
    <scope>NUCLEOTIDE SEQUENCE [LARGE SCALE GENOMIC DNA]</scope>
    <source>
        <strain evidence="2 3">AU9919</strain>
    </source>
</reference>
<organism evidence="2 3">
    <name type="scientific">Bordetella genomosp. 4</name>
    <dbReference type="NCBI Taxonomy" id="463044"/>
    <lineage>
        <taxon>Bacteria</taxon>
        <taxon>Pseudomonadati</taxon>
        <taxon>Pseudomonadota</taxon>
        <taxon>Betaproteobacteria</taxon>
        <taxon>Burkholderiales</taxon>
        <taxon>Alcaligenaceae</taxon>
        <taxon>Bordetella</taxon>
    </lineage>
</organism>
<evidence type="ECO:0000313" key="2">
    <source>
        <dbReference type="EMBL" id="OZI66159.1"/>
    </source>
</evidence>
<dbReference type="PANTHER" id="PTHR43615">
    <property type="entry name" value="PHOSPHOENOLPYRUVATE SYNTHASE-RELATED"/>
    <property type="match status" value="1"/>
</dbReference>
<dbReference type="InterPro" id="IPR029058">
    <property type="entry name" value="AB_hydrolase_fold"/>
</dbReference>
<dbReference type="SUPFAM" id="SSF52009">
    <property type="entry name" value="Phosphohistidine domain"/>
    <property type="match status" value="1"/>
</dbReference>
<dbReference type="PANTHER" id="PTHR43615:SF1">
    <property type="entry name" value="PPDK_N DOMAIN-CONTAINING PROTEIN"/>
    <property type="match status" value="1"/>
</dbReference>
<dbReference type="Pfam" id="PF00391">
    <property type="entry name" value="PEP-utilizers"/>
    <property type="match status" value="1"/>
</dbReference>
<evidence type="ECO:0000259" key="1">
    <source>
        <dbReference type="Pfam" id="PF00391"/>
    </source>
</evidence>
<dbReference type="Gene3D" id="3.30.1490.20">
    <property type="entry name" value="ATP-grasp fold, A domain"/>
    <property type="match status" value="1"/>
</dbReference>
<dbReference type="GO" id="GO:0005524">
    <property type="term" value="F:ATP binding"/>
    <property type="evidence" value="ECO:0007669"/>
    <property type="project" value="InterPro"/>
</dbReference>
<dbReference type="InterPro" id="IPR013815">
    <property type="entry name" value="ATP_grasp_subdomain_1"/>
</dbReference>
<dbReference type="InterPro" id="IPR036637">
    <property type="entry name" value="Phosphohistidine_dom_sf"/>
</dbReference>
<dbReference type="RefSeq" id="WP_094837089.1">
    <property type="nucleotide sequence ID" value="NZ_NEVQ01000002.1"/>
</dbReference>
<dbReference type="GO" id="GO:0016787">
    <property type="term" value="F:hydrolase activity"/>
    <property type="evidence" value="ECO:0007669"/>
    <property type="project" value="UniProtKB-KW"/>
</dbReference>
<comment type="caution">
    <text evidence="2">The sequence shown here is derived from an EMBL/GenBank/DDBJ whole genome shotgun (WGS) entry which is preliminary data.</text>
</comment>
<gene>
    <name evidence="2" type="ORF">CAL20_02275</name>
</gene>
<dbReference type="InterPro" id="IPR051549">
    <property type="entry name" value="PEP_Utilizing_Enz"/>
</dbReference>
<protein>
    <submittedName>
        <fullName evidence="2">Alpha/beta hydrolase</fullName>
    </submittedName>
</protein>
<dbReference type="Gene3D" id="3.40.50.1820">
    <property type="entry name" value="alpha/beta hydrolase"/>
    <property type="match status" value="1"/>
</dbReference>
<dbReference type="GO" id="GO:0016772">
    <property type="term" value="F:transferase activity, transferring phosphorus-containing groups"/>
    <property type="evidence" value="ECO:0007669"/>
    <property type="project" value="InterPro"/>
</dbReference>
<evidence type="ECO:0000313" key="3">
    <source>
        <dbReference type="Proteomes" id="UP000216885"/>
    </source>
</evidence>
<dbReference type="SUPFAM" id="SSF56059">
    <property type="entry name" value="Glutathione synthetase ATP-binding domain-like"/>
    <property type="match status" value="1"/>
</dbReference>
<name>A0A261UWC1_9BORD</name>
<dbReference type="Proteomes" id="UP000216885">
    <property type="component" value="Unassembled WGS sequence"/>
</dbReference>
<accession>A0A261UWC1</accession>
<keyword evidence="3" id="KW-1185">Reference proteome</keyword>
<proteinExistence type="predicted"/>
<dbReference type="InterPro" id="IPR008279">
    <property type="entry name" value="PEP-util_enz_mobile_dom"/>
</dbReference>
<feature type="domain" description="PEP-utilising enzyme mobile" evidence="1">
    <location>
        <begin position="742"/>
        <end position="787"/>
    </location>
</feature>
<keyword evidence="2" id="KW-0378">Hydrolase</keyword>
<dbReference type="EMBL" id="NEVQ01000002">
    <property type="protein sequence ID" value="OZI66159.1"/>
    <property type="molecule type" value="Genomic_DNA"/>
</dbReference>
<dbReference type="AlphaFoldDB" id="A0A261UWC1"/>
<sequence length="812" mass="90598">MSSKPILYLLAGNGGAADWWDDALPHFTHYRAVPLELPGFGDNPAPPCADLAAYAQALIDATERDSAIMAVGVNALLVLHALQRQPGHFSRSVLLAPVGAFLWQRRLPALMSPRPLRKTIHWLLSNKPTLFAKRFSNQRWTPQQYARMGRGYARCRAFIPYWDLVRADTALPLLEWITDPIELIWGDQDNVLGIAQAAAWSAILARADLTISLKPGWGHYPWIDAPAEFVSWLESGERGFVAHTKGGRLRLAALAGQPVPPALSLNDPNDERLQPFLDSQPEAAWAVRSSSYGEDQADAANAGLHHTFLRERAGDVPTRIADLTASGIEEVVVQRFITPVVSGIAFVRHLSVELEWVEGHLESLADGHVTPHRAILSRMTASWREGEFAASHGLTAGMLWKFLQQVLRTFHYVAGDVEWAWDGTELWLLQYRPISDYGWRRHLTSANIAEILPPQPSRFVEYAQRRAAASIPAIMARWDPRVLQDNEPFTSVYGGASYINNDLFLARLADWGVSSGNYANEVGGATPVLPWRPLRLLRSLPLFLRMQRIARRHLLTLESGLRRFDQELSTLIAQGANGQQLADWFTRFYVFVVQGNLCIATTLASSGGSGLGRPPTAYGNLDNSPHRLPWETDPATPRPPPVDLPLQAFPRWPQSISLAHSLGLPGLRGYYLQVREWYRDNLMRLFFKLHHAMPVVDHAHWFAPHPDTRTRNGSFWQNGSDGAEQAVGFMIYPGRAQGILGQDILLEETLDPGRHAHYQAAQAVIARMGGRLSHGSTLLRELRKPSAVLPQVDIAWLGRKVLYQDGELSLIE</sequence>
<dbReference type="SUPFAM" id="SSF53474">
    <property type="entry name" value="alpha/beta-Hydrolases"/>
    <property type="match status" value="1"/>
</dbReference>